<reference evidence="8" key="2">
    <citation type="submission" date="2025-08" db="UniProtKB">
        <authorList>
            <consortium name="Ensembl"/>
        </authorList>
    </citation>
    <scope>IDENTIFICATION</scope>
</reference>
<dbReference type="Proteomes" id="UP001501920">
    <property type="component" value="Chromosome 8"/>
</dbReference>
<evidence type="ECO:0000313" key="8">
    <source>
        <dbReference type="Ensembl" id="ENSPNAP00000026192.1"/>
    </source>
</evidence>
<dbReference type="SMART" id="SM00199">
    <property type="entry name" value="SCY"/>
    <property type="match status" value="1"/>
</dbReference>
<keyword evidence="5 6" id="KW-0732">Signal</keyword>
<evidence type="ECO:0000259" key="7">
    <source>
        <dbReference type="SMART" id="SM00199"/>
    </source>
</evidence>
<evidence type="ECO:0000256" key="5">
    <source>
        <dbReference type="ARBA" id="ARBA00022729"/>
    </source>
</evidence>
<sequence length="100" mass="11097">MAALRLLLLSAVVVLLSAVTFSEGMRYGSAPKTCCFDFTRQPVKLSLVKAYTFTSQQCSKQAVLFMTRKGRQVCARPTDAWVQEYIKVLNSKTSGSQEPL</sequence>
<evidence type="ECO:0000256" key="3">
    <source>
        <dbReference type="ARBA" id="ARBA00022514"/>
    </source>
</evidence>
<dbReference type="CDD" id="cd00272">
    <property type="entry name" value="Chemokine_CC"/>
    <property type="match status" value="1"/>
</dbReference>
<feature type="domain" description="Chemokine interleukin-8-like" evidence="7">
    <location>
        <begin position="31"/>
        <end position="89"/>
    </location>
</feature>
<keyword evidence="9" id="KW-1185">Reference proteome</keyword>
<dbReference type="OrthoDB" id="9447832at2759"/>
<comment type="subcellular location">
    <subcellularLocation>
        <location evidence="1">Secreted</location>
    </subcellularLocation>
</comment>
<gene>
    <name evidence="8" type="primary">CCL4</name>
</gene>
<dbReference type="GO" id="GO:0005615">
    <property type="term" value="C:extracellular space"/>
    <property type="evidence" value="ECO:0007669"/>
    <property type="project" value="UniProtKB-KW"/>
</dbReference>
<dbReference type="Gene3D" id="2.40.50.40">
    <property type="match status" value="1"/>
</dbReference>
<keyword evidence="4" id="KW-0964">Secreted</keyword>
<evidence type="ECO:0000256" key="4">
    <source>
        <dbReference type="ARBA" id="ARBA00022525"/>
    </source>
</evidence>
<dbReference type="GO" id="GO:0008009">
    <property type="term" value="F:chemokine activity"/>
    <property type="evidence" value="ECO:0007669"/>
    <property type="project" value="InterPro"/>
</dbReference>
<dbReference type="InterPro" id="IPR001811">
    <property type="entry name" value="Chemokine_IL8-like_dom"/>
</dbReference>
<organism evidence="8 9">
    <name type="scientific">Pygocentrus nattereri</name>
    <name type="common">Red-bellied piranha</name>
    <dbReference type="NCBI Taxonomy" id="42514"/>
    <lineage>
        <taxon>Eukaryota</taxon>
        <taxon>Metazoa</taxon>
        <taxon>Chordata</taxon>
        <taxon>Craniata</taxon>
        <taxon>Vertebrata</taxon>
        <taxon>Euteleostomi</taxon>
        <taxon>Actinopterygii</taxon>
        <taxon>Neopterygii</taxon>
        <taxon>Teleostei</taxon>
        <taxon>Ostariophysi</taxon>
        <taxon>Characiformes</taxon>
        <taxon>Characoidei</taxon>
        <taxon>Pygocentrus</taxon>
    </lineage>
</organism>
<feature type="signal peptide" evidence="6">
    <location>
        <begin position="1"/>
        <end position="24"/>
    </location>
</feature>
<keyword evidence="3" id="KW-0202">Cytokine</keyword>
<comment type="similarity">
    <text evidence="2">Belongs to the intercrine beta (chemokine CC) family.</text>
</comment>
<evidence type="ECO:0000313" key="9">
    <source>
        <dbReference type="Proteomes" id="UP001501920"/>
    </source>
</evidence>
<protein>
    <recommendedName>
        <fullName evidence="7">Chemokine interleukin-8-like domain-containing protein</fullName>
    </recommendedName>
</protein>
<reference evidence="8 9" key="1">
    <citation type="submission" date="2020-10" db="EMBL/GenBank/DDBJ databases">
        <title>Pygocentrus nattereri (red-bellied piranha) genome, fPygNat1, primary haplotype.</title>
        <authorList>
            <person name="Myers G."/>
            <person name="Meyer A."/>
            <person name="Karagic N."/>
            <person name="Pippel M."/>
            <person name="Winkler S."/>
            <person name="Tracey A."/>
            <person name="Wood J."/>
            <person name="Formenti G."/>
            <person name="Howe K."/>
            <person name="Fedrigo O."/>
            <person name="Jarvis E.D."/>
        </authorList>
    </citation>
    <scope>NUCLEOTIDE SEQUENCE [LARGE SCALE GENOMIC DNA]</scope>
</reference>
<dbReference type="Pfam" id="PF00048">
    <property type="entry name" value="IL8"/>
    <property type="match status" value="1"/>
</dbReference>
<feature type="chain" id="PRO_5017258968" description="Chemokine interleukin-8-like domain-containing protein" evidence="6">
    <location>
        <begin position="25"/>
        <end position="100"/>
    </location>
</feature>
<dbReference type="PANTHER" id="PTHR12015:SF183">
    <property type="entry name" value="C-C MOTIF CHEMOKINE 3"/>
    <property type="match status" value="1"/>
</dbReference>
<evidence type="ECO:0000256" key="6">
    <source>
        <dbReference type="SAM" id="SignalP"/>
    </source>
</evidence>
<accession>A0A3B4DP93</accession>
<dbReference type="AlphaFoldDB" id="A0A3B4DP93"/>
<evidence type="ECO:0000256" key="1">
    <source>
        <dbReference type="ARBA" id="ARBA00004613"/>
    </source>
</evidence>
<evidence type="ECO:0000256" key="2">
    <source>
        <dbReference type="ARBA" id="ARBA00010868"/>
    </source>
</evidence>
<dbReference type="PANTHER" id="PTHR12015">
    <property type="entry name" value="SMALL INDUCIBLE CYTOKINE A"/>
    <property type="match status" value="1"/>
</dbReference>
<dbReference type="GeneTree" id="ENSGT01100000263482"/>
<name>A0A3B4DP93_PYGNA</name>
<dbReference type="GO" id="GO:0006955">
    <property type="term" value="P:immune response"/>
    <property type="evidence" value="ECO:0007669"/>
    <property type="project" value="InterPro"/>
</dbReference>
<proteinExistence type="inferred from homology"/>
<dbReference type="FunFam" id="2.40.50.40:FF:000002">
    <property type="entry name" value="C-C motif chemokine"/>
    <property type="match status" value="1"/>
</dbReference>
<dbReference type="SUPFAM" id="SSF54117">
    <property type="entry name" value="Interleukin 8-like chemokines"/>
    <property type="match status" value="1"/>
</dbReference>
<dbReference type="OMA" id="IRTSQRC"/>
<reference evidence="8" key="3">
    <citation type="submission" date="2025-09" db="UniProtKB">
        <authorList>
            <consortium name="Ensembl"/>
        </authorList>
    </citation>
    <scope>IDENTIFICATION</scope>
</reference>
<dbReference type="Ensembl" id="ENSPNAT00000005728.2">
    <property type="protein sequence ID" value="ENSPNAP00000026192.1"/>
    <property type="gene ID" value="ENSPNAG00000001747.2"/>
</dbReference>
<dbReference type="InterPro" id="IPR039809">
    <property type="entry name" value="Chemokine_b/g/d"/>
</dbReference>
<dbReference type="STRING" id="42514.ENSPNAP00000026192"/>
<dbReference type="InterPro" id="IPR036048">
    <property type="entry name" value="Interleukin_8-like_sf"/>
</dbReference>